<keyword evidence="3 5" id="KW-1133">Transmembrane helix</keyword>
<evidence type="ECO:0000256" key="2">
    <source>
        <dbReference type="ARBA" id="ARBA00022692"/>
    </source>
</evidence>
<evidence type="ECO:0000256" key="4">
    <source>
        <dbReference type="ARBA" id="ARBA00023136"/>
    </source>
</evidence>
<evidence type="ECO:0000256" key="1">
    <source>
        <dbReference type="ARBA" id="ARBA00004141"/>
    </source>
</evidence>
<feature type="transmembrane region" description="Helical" evidence="5">
    <location>
        <begin position="176"/>
        <end position="195"/>
    </location>
</feature>
<evidence type="ECO:0000256" key="3">
    <source>
        <dbReference type="ARBA" id="ARBA00022989"/>
    </source>
</evidence>
<dbReference type="Pfam" id="PF04172">
    <property type="entry name" value="LrgB"/>
    <property type="match status" value="1"/>
</dbReference>
<protein>
    <submittedName>
        <fullName evidence="6">TIGR00659 family protein</fullName>
    </submittedName>
</protein>
<evidence type="ECO:0000313" key="6">
    <source>
        <dbReference type="EMBL" id="SMC50757.1"/>
    </source>
</evidence>
<organism evidence="6 7">
    <name type="scientific">Sporomusa malonica</name>
    <dbReference type="NCBI Taxonomy" id="112901"/>
    <lineage>
        <taxon>Bacteria</taxon>
        <taxon>Bacillati</taxon>
        <taxon>Bacillota</taxon>
        <taxon>Negativicutes</taxon>
        <taxon>Selenomonadales</taxon>
        <taxon>Sporomusaceae</taxon>
        <taxon>Sporomusa</taxon>
    </lineage>
</organism>
<dbReference type="GO" id="GO:0016020">
    <property type="term" value="C:membrane"/>
    <property type="evidence" value="ECO:0007669"/>
    <property type="project" value="UniProtKB-SubCell"/>
</dbReference>
<dbReference type="EMBL" id="FWXI01000004">
    <property type="protein sequence ID" value="SMC50757.1"/>
    <property type="molecule type" value="Genomic_DNA"/>
</dbReference>
<feature type="transmembrane region" description="Helical" evidence="5">
    <location>
        <begin position="146"/>
        <end position="169"/>
    </location>
</feature>
<dbReference type="PANTHER" id="PTHR30249">
    <property type="entry name" value="PUTATIVE SEROTONIN TRANSPORTER"/>
    <property type="match status" value="1"/>
</dbReference>
<feature type="transmembrane region" description="Helical" evidence="5">
    <location>
        <begin position="207"/>
        <end position="228"/>
    </location>
</feature>
<dbReference type="AlphaFoldDB" id="A0A1W1ZQX6"/>
<dbReference type="Proteomes" id="UP000192738">
    <property type="component" value="Unassembled WGS sequence"/>
</dbReference>
<feature type="transmembrane region" description="Helical" evidence="5">
    <location>
        <begin position="88"/>
        <end position="110"/>
    </location>
</feature>
<dbReference type="OrthoDB" id="9811701at2"/>
<proteinExistence type="predicted"/>
<accession>A0A1W1ZQX6</accession>
<sequence>MQPLMTVFLILITVGAYVLSRYLYFRYNNPLVNVVLLSTSFIIAVLLLCKIPYEAYAPVQALASFLLGPATVALAVPLYRNRHLLKQYWAAIFIGVGIGTIVSMVTVLLITQAGGLPREVILSIIPKSSTIPFAVEVARIAGGDPALAAAFVVATGTFGSIMGLTLLTWFKMKNPVARGLAMGTVSHGQGVAMAFMEGEQQGSMAGVAMGMAGVFTSVLAPILIALLVK</sequence>
<feature type="transmembrane region" description="Helical" evidence="5">
    <location>
        <begin position="59"/>
        <end position="79"/>
    </location>
</feature>
<comment type="subcellular location">
    <subcellularLocation>
        <location evidence="1">Membrane</location>
        <topology evidence="1">Multi-pass membrane protein</topology>
    </subcellularLocation>
</comment>
<feature type="transmembrane region" description="Helical" evidence="5">
    <location>
        <begin position="31"/>
        <end position="53"/>
    </location>
</feature>
<name>A0A1W1ZQX6_9FIRM</name>
<dbReference type="InterPro" id="IPR007300">
    <property type="entry name" value="CidB/LrgB"/>
</dbReference>
<dbReference type="RefSeq" id="WP_084574786.1">
    <property type="nucleotide sequence ID" value="NZ_CP155572.1"/>
</dbReference>
<evidence type="ECO:0000313" key="7">
    <source>
        <dbReference type="Proteomes" id="UP000192738"/>
    </source>
</evidence>
<feature type="transmembrane region" description="Helical" evidence="5">
    <location>
        <begin position="6"/>
        <end position="24"/>
    </location>
</feature>
<keyword evidence="7" id="KW-1185">Reference proteome</keyword>
<keyword evidence="2 5" id="KW-0812">Transmembrane</keyword>
<keyword evidence="4 5" id="KW-0472">Membrane</keyword>
<dbReference type="PANTHER" id="PTHR30249:SF0">
    <property type="entry name" value="PLASTIDAL GLYCOLATE_GLYCERATE TRANSLOCATOR 1, CHLOROPLASTIC"/>
    <property type="match status" value="1"/>
</dbReference>
<reference evidence="6 7" key="1">
    <citation type="submission" date="2017-04" db="EMBL/GenBank/DDBJ databases">
        <authorList>
            <person name="Afonso C.L."/>
            <person name="Miller P.J."/>
            <person name="Scott M.A."/>
            <person name="Spackman E."/>
            <person name="Goraichik I."/>
            <person name="Dimitrov K.M."/>
            <person name="Suarez D.L."/>
            <person name="Swayne D.E."/>
        </authorList>
    </citation>
    <scope>NUCLEOTIDE SEQUENCE [LARGE SCALE GENOMIC DNA]</scope>
    <source>
        <strain evidence="6 7">DSM 5090</strain>
    </source>
</reference>
<evidence type="ECO:0000256" key="5">
    <source>
        <dbReference type="SAM" id="Phobius"/>
    </source>
</evidence>
<gene>
    <name evidence="6" type="ORF">SAMN04488500_104127</name>
</gene>
<dbReference type="STRING" id="112901.SAMN04488500_104127"/>